<sequence>MVRTTSRVLRAGRLAPWTRSPLMRPADRFEQGLRLALVVAAVAALALAVAVGGARYQSAAARIQAENSSKTAVTAVITSDPVRLPAPSAMFADQLRAQAQWNHDGRAGDATVDVEATTHRGDHVPLWLDPHGDPTTPPIADDVAAAQGVAGGTAALLVCWALAYAIARGAAYCLDRHRAAEWEREWRLIDPRVGQDRA</sequence>
<dbReference type="PANTHER" id="PTHR42305">
    <property type="entry name" value="MEMBRANE PROTEIN RV1733C-RELATED"/>
    <property type="match status" value="1"/>
</dbReference>
<name>A0A7X6M0X3_9NOCA</name>
<dbReference type="InterPro" id="IPR039708">
    <property type="entry name" value="MT1774/Rv1733c-like"/>
</dbReference>
<dbReference type="AlphaFoldDB" id="A0A7X6M0X3"/>
<accession>A0A7X6M0X3</accession>
<evidence type="ECO:0000313" key="1">
    <source>
        <dbReference type="EMBL" id="NKY87796.1"/>
    </source>
</evidence>
<evidence type="ECO:0008006" key="3">
    <source>
        <dbReference type="Google" id="ProtNLM"/>
    </source>
</evidence>
<dbReference type="RefSeq" id="WP_157171493.1">
    <property type="nucleotide sequence ID" value="NZ_CAWPHS010000014.1"/>
</dbReference>
<gene>
    <name evidence="1" type="ORF">HGA07_19440</name>
</gene>
<dbReference type="PANTHER" id="PTHR42305:SF1">
    <property type="entry name" value="MEMBRANE PROTEIN RV1733C-RELATED"/>
    <property type="match status" value="1"/>
</dbReference>
<proteinExistence type="predicted"/>
<protein>
    <recommendedName>
        <fullName evidence="3">Transmembrane protein</fullName>
    </recommendedName>
</protein>
<organism evidence="1 2">
    <name type="scientific">Nocardia veterana</name>
    <dbReference type="NCBI Taxonomy" id="132249"/>
    <lineage>
        <taxon>Bacteria</taxon>
        <taxon>Bacillati</taxon>
        <taxon>Actinomycetota</taxon>
        <taxon>Actinomycetes</taxon>
        <taxon>Mycobacteriales</taxon>
        <taxon>Nocardiaceae</taxon>
        <taxon>Nocardia</taxon>
    </lineage>
</organism>
<dbReference type="Proteomes" id="UP000523447">
    <property type="component" value="Unassembled WGS sequence"/>
</dbReference>
<keyword evidence="2" id="KW-1185">Reference proteome</keyword>
<evidence type="ECO:0000313" key="2">
    <source>
        <dbReference type="Proteomes" id="UP000523447"/>
    </source>
</evidence>
<comment type="caution">
    <text evidence="1">The sequence shown here is derived from an EMBL/GenBank/DDBJ whole genome shotgun (WGS) entry which is preliminary data.</text>
</comment>
<reference evidence="1 2" key="1">
    <citation type="submission" date="2020-04" db="EMBL/GenBank/DDBJ databases">
        <title>MicrobeNet Type strains.</title>
        <authorList>
            <person name="Nicholson A.C."/>
        </authorList>
    </citation>
    <scope>NUCLEOTIDE SEQUENCE [LARGE SCALE GENOMIC DNA]</scope>
    <source>
        <strain evidence="1 2">DSM 44445</strain>
    </source>
</reference>
<dbReference type="EMBL" id="JAAXPE010000021">
    <property type="protein sequence ID" value="NKY87796.1"/>
    <property type="molecule type" value="Genomic_DNA"/>
</dbReference>